<dbReference type="KEGG" id="panm:D3795_11450"/>
<evidence type="ECO:0000256" key="4">
    <source>
        <dbReference type="ARBA" id="ARBA00022692"/>
    </source>
</evidence>
<dbReference type="CDD" id="cd13127">
    <property type="entry name" value="MATE_tuaB_like"/>
    <property type="match status" value="1"/>
</dbReference>
<dbReference type="AlphaFoldDB" id="A0AA92IMK6"/>
<evidence type="ECO:0000256" key="5">
    <source>
        <dbReference type="ARBA" id="ARBA00022989"/>
    </source>
</evidence>
<keyword evidence="3" id="KW-1003">Cell membrane</keyword>
<gene>
    <name evidence="8" type="ORF">D3795_11450</name>
</gene>
<feature type="transmembrane region" description="Helical" evidence="7">
    <location>
        <begin position="414"/>
        <end position="434"/>
    </location>
</feature>
<dbReference type="PANTHER" id="PTHR30250:SF10">
    <property type="entry name" value="LIPOPOLYSACCHARIDE BIOSYNTHESIS PROTEIN WZXC"/>
    <property type="match status" value="1"/>
</dbReference>
<organism evidence="8 9">
    <name type="scientific">Pseudidiomarina andamanensis</name>
    <dbReference type="NCBI Taxonomy" id="1940690"/>
    <lineage>
        <taxon>Bacteria</taxon>
        <taxon>Pseudomonadati</taxon>
        <taxon>Pseudomonadota</taxon>
        <taxon>Gammaproteobacteria</taxon>
        <taxon>Alteromonadales</taxon>
        <taxon>Idiomarinaceae</taxon>
        <taxon>Pseudidiomarina</taxon>
    </lineage>
</organism>
<feature type="transmembrane region" description="Helical" evidence="7">
    <location>
        <begin position="353"/>
        <end position="371"/>
    </location>
</feature>
<feature type="transmembrane region" description="Helical" evidence="7">
    <location>
        <begin position="227"/>
        <end position="247"/>
    </location>
</feature>
<feature type="transmembrane region" description="Helical" evidence="7">
    <location>
        <begin position="440"/>
        <end position="461"/>
    </location>
</feature>
<feature type="transmembrane region" description="Helical" evidence="7">
    <location>
        <begin position="170"/>
        <end position="190"/>
    </location>
</feature>
<protein>
    <submittedName>
        <fullName evidence="8">Lipopolysaccharide biosynthesis protein</fullName>
    </submittedName>
</protein>
<keyword evidence="4 7" id="KW-0812">Transmembrane</keyword>
<keyword evidence="5 7" id="KW-1133">Transmembrane helix</keyword>
<comment type="similarity">
    <text evidence="2">Belongs to the polysaccharide synthase family.</text>
</comment>
<feature type="transmembrane region" description="Helical" evidence="7">
    <location>
        <begin position="79"/>
        <end position="102"/>
    </location>
</feature>
<comment type="subcellular location">
    <subcellularLocation>
        <location evidence="1">Cell membrane</location>
        <topology evidence="1">Multi-pass membrane protein</topology>
    </subcellularLocation>
</comment>
<feature type="transmembrane region" description="Helical" evidence="7">
    <location>
        <begin position="20"/>
        <end position="37"/>
    </location>
</feature>
<keyword evidence="6 7" id="KW-0472">Membrane</keyword>
<name>A0AA92IMK6_9GAMM</name>
<evidence type="ECO:0000256" key="7">
    <source>
        <dbReference type="SAM" id="Phobius"/>
    </source>
</evidence>
<feature type="transmembrane region" description="Helical" evidence="7">
    <location>
        <begin position="147"/>
        <end position="164"/>
    </location>
</feature>
<evidence type="ECO:0000256" key="3">
    <source>
        <dbReference type="ARBA" id="ARBA00022475"/>
    </source>
</evidence>
<dbReference type="GO" id="GO:0005886">
    <property type="term" value="C:plasma membrane"/>
    <property type="evidence" value="ECO:0007669"/>
    <property type="project" value="UniProtKB-SubCell"/>
</dbReference>
<accession>A0AA92IMK6</accession>
<evidence type="ECO:0000256" key="6">
    <source>
        <dbReference type="ARBA" id="ARBA00023136"/>
    </source>
</evidence>
<feature type="transmembrane region" description="Helical" evidence="7">
    <location>
        <begin position="43"/>
        <end position="67"/>
    </location>
</feature>
<keyword evidence="9" id="KW-1185">Reference proteome</keyword>
<feature type="transmembrane region" description="Helical" evidence="7">
    <location>
        <begin position="377"/>
        <end position="393"/>
    </location>
</feature>
<dbReference type="RefSeq" id="WP_156268860.1">
    <property type="nucleotide sequence ID" value="NZ_CP032551.1"/>
</dbReference>
<proteinExistence type="inferred from homology"/>
<dbReference type="InterPro" id="IPR050833">
    <property type="entry name" value="Poly_Biosynth_Transport"/>
</dbReference>
<dbReference type="Pfam" id="PF13440">
    <property type="entry name" value="Polysacc_synt_3"/>
    <property type="match status" value="1"/>
</dbReference>
<evidence type="ECO:0000313" key="9">
    <source>
        <dbReference type="Proteomes" id="UP000427820"/>
    </source>
</evidence>
<evidence type="ECO:0000313" key="8">
    <source>
        <dbReference type="EMBL" id="QGT96736.1"/>
    </source>
</evidence>
<feature type="transmembrane region" description="Helical" evidence="7">
    <location>
        <begin position="319"/>
        <end position="341"/>
    </location>
</feature>
<dbReference type="PANTHER" id="PTHR30250">
    <property type="entry name" value="PST FAMILY PREDICTED COLANIC ACID TRANSPORTER"/>
    <property type="match status" value="1"/>
</dbReference>
<dbReference type="EMBL" id="CP032551">
    <property type="protein sequence ID" value="QGT96736.1"/>
    <property type="molecule type" value="Genomic_DNA"/>
</dbReference>
<feature type="transmembrane region" description="Helical" evidence="7">
    <location>
        <begin position="291"/>
        <end position="313"/>
    </location>
</feature>
<reference evidence="8 9" key="1">
    <citation type="submission" date="2018-09" db="EMBL/GenBank/DDBJ databases">
        <title>Whole genome sequencing of Idiomarina andamanensis W-5T (LMG 29773T= JCM 31645T).</title>
        <authorList>
            <person name="Das S.K."/>
        </authorList>
    </citation>
    <scope>NUCLEOTIDE SEQUENCE [LARGE SCALE GENOMIC DNA]</scope>
    <source>
        <strain evidence="8 9">W-5T</strain>
    </source>
</reference>
<evidence type="ECO:0000256" key="2">
    <source>
        <dbReference type="ARBA" id="ARBA00007430"/>
    </source>
</evidence>
<sequence length="479" mass="53025">MNLSQKTTSGIIWNFFEQFARRGFGVLVTLVLAYFLTPEDYGLVAMMAVFLALGSSLMQSGFSQALIRMPDVTQTDYNTAFFANIVLGIVAYALLFLIAPLISVFYEEPQLTLLIRVASLSIVISSFQVVQQASLSRELNFKAQVKAVLPASIISGVIAVWFAYLDFGVWALVGQMILASLLQTLFLWLVQGWRPTKDFSLPALKDMYSFGYKLFLSGVLDTIFQNLYVVVIAKIFSAPIAGLYFFANQIKQIVIAQLVSSVQAVTYPALSKLNTDDEILRRGYSRVIRAITFIVFPALAFLAVLAEPIFSIFLPDKWFAAASYLQLMCLASFLIPVHSVNLNILKVKGRSDLFLLLEVLKKTVAIVIMAISLQGGIYGLLVGQIITSVIVFIPNSYFSKKLIGYGVYSQLGDFGFYGFSAAAVSVSTLLLSNYYNVGDFTLILIGLPTMIVLYFGACFLFKKSDLTMMAQLLKPSKRN</sequence>
<dbReference type="Proteomes" id="UP000427820">
    <property type="component" value="Chromosome"/>
</dbReference>
<evidence type="ECO:0000256" key="1">
    <source>
        <dbReference type="ARBA" id="ARBA00004651"/>
    </source>
</evidence>